<dbReference type="Pfam" id="PF02954">
    <property type="entry name" value="HTH_8"/>
    <property type="match status" value="1"/>
</dbReference>
<keyword evidence="5" id="KW-0804">Transcription</keyword>
<proteinExistence type="predicted"/>
<keyword evidence="9" id="KW-1185">Reference proteome</keyword>
<evidence type="ECO:0000313" key="9">
    <source>
        <dbReference type="Proteomes" id="UP001516662"/>
    </source>
</evidence>
<evidence type="ECO:0000313" key="8">
    <source>
        <dbReference type="EMBL" id="MBE4910089.1"/>
    </source>
</evidence>
<dbReference type="PRINTS" id="PR01590">
    <property type="entry name" value="HTHFIS"/>
</dbReference>
<evidence type="ECO:0000256" key="2">
    <source>
        <dbReference type="ARBA" id="ARBA00022840"/>
    </source>
</evidence>
<evidence type="ECO:0000259" key="7">
    <source>
        <dbReference type="PROSITE" id="PS50112"/>
    </source>
</evidence>
<comment type="caution">
    <text evidence="8">The sequence shown here is derived from an EMBL/GenBank/DDBJ whole genome shotgun (WGS) entry which is preliminary data.</text>
</comment>
<dbReference type="InterPro" id="IPR000014">
    <property type="entry name" value="PAS"/>
</dbReference>
<dbReference type="Gene3D" id="1.10.8.60">
    <property type="match status" value="1"/>
</dbReference>
<dbReference type="InterPro" id="IPR002078">
    <property type="entry name" value="Sigma_54_int"/>
</dbReference>
<name>A0ABR9QNS1_9BACI</name>
<dbReference type="Proteomes" id="UP001516662">
    <property type="component" value="Unassembled WGS sequence"/>
</dbReference>
<dbReference type="SUPFAM" id="SSF55785">
    <property type="entry name" value="PYP-like sensor domain (PAS domain)"/>
    <property type="match status" value="1"/>
</dbReference>
<feature type="domain" description="Sigma-54 factor interaction" evidence="6">
    <location>
        <begin position="156"/>
        <end position="384"/>
    </location>
</feature>
<dbReference type="NCBIfam" id="TIGR00229">
    <property type="entry name" value="sensory_box"/>
    <property type="match status" value="1"/>
</dbReference>
<dbReference type="InterPro" id="IPR009057">
    <property type="entry name" value="Homeodomain-like_sf"/>
</dbReference>
<dbReference type="CDD" id="cd00009">
    <property type="entry name" value="AAA"/>
    <property type="match status" value="1"/>
</dbReference>
<dbReference type="SMART" id="SM00382">
    <property type="entry name" value="AAA"/>
    <property type="match status" value="1"/>
</dbReference>
<dbReference type="PROSITE" id="PS50045">
    <property type="entry name" value="SIGMA54_INTERACT_4"/>
    <property type="match status" value="1"/>
</dbReference>
<dbReference type="InterPro" id="IPR003593">
    <property type="entry name" value="AAA+_ATPase"/>
</dbReference>
<keyword evidence="1" id="KW-0547">Nucleotide-binding</keyword>
<dbReference type="EMBL" id="JADCLJ010000024">
    <property type="protein sequence ID" value="MBE4910089.1"/>
    <property type="molecule type" value="Genomic_DNA"/>
</dbReference>
<sequence length="468" mass="52393">MFLQQVGSDEMVKAILSSIDEAIHAVDNTGVTIYYNEVAAKHDGVAIEEVLGKHILDVFPSLTSETSTLLKVIETMEPIYHLPQTYKNVRGEMIDTVNTTLPIMVNDRLIGAVEIGRDYSQIKTLSNRLIDLQTKLKKKKQKPQEVNGARYTINDILTSCDSLKIVKRQALKVAKTSSTVLVYGETGTGKELLVQSIHNSSSRNSEAFIAQSCASIPESLLEGLLFGTVKGSYTGAVDRAGLFELAHGGTLFLDEINSMPLEIQAKLLRVLEDGVVRRVGSTKEFKVDVRVIVAMNEEPTYCLQQNRLRPDLFYRLNVFSLHIPPLRERVQDIVLLVDYFINQYNQLFGKEVKGCDEETTNVLIGYRWPGNVRELKHTIEHAMNMVEGETIIIEDLPFHITGQNNSREIKQEGSLGEESLRELLSAYEASIINQALTQTDGNVKQAADLLKIPRQTLQYKISKLETAK</sequence>
<dbReference type="SUPFAM" id="SSF52540">
    <property type="entry name" value="P-loop containing nucleoside triphosphate hydrolases"/>
    <property type="match status" value="1"/>
</dbReference>
<evidence type="ECO:0000256" key="5">
    <source>
        <dbReference type="ARBA" id="ARBA00023163"/>
    </source>
</evidence>
<dbReference type="InterPro" id="IPR025943">
    <property type="entry name" value="Sigma_54_int_dom_ATP-bd_2"/>
</dbReference>
<dbReference type="Pfam" id="PF00158">
    <property type="entry name" value="Sigma54_activat"/>
    <property type="match status" value="1"/>
</dbReference>
<dbReference type="InterPro" id="IPR013767">
    <property type="entry name" value="PAS_fold"/>
</dbReference>
<dbReference type="InterPro" id="IPR025662">
    <property type="entry name" value="Sigma_54_int_dom_ATP-bd_1"/>
</dbReference>
<dbReference type="InterPro" id="IPR035965">
    <property type="entry name" value="PAS-like_dom_sf"/>
</dbReference>
<dbReference type="PANTHER" id="PTHR32071:SF74">
    <property type="entry name" value="TRANSCRIPTIONAL ACTIVATOR ROCR"/>
    <property type="match status" value="1"/>
</dbReference>
<dbReference type="PROSITE" id="PS50112">
    <property type="entry name" value="PAS"/>
    <property type="match status" value="1"/>
</dbReference>
<accession>A0ABR9QNS1</accession>
<dbReference type="PANTHER" id="PTHR32071">
    <property type="entry name" value="TRANSCRIPTIONAL REGULATORY PROTEIN"/>
    <property type="match status" value="1"/>
</dbReference>
<dbReference type="PROSITE" id="PS00676">
    <property type="entry name" value="SIGMA54_INTERACT_2"/>
    <property type="match status" value="1"/>
</dbReference>
<evidence type="ECO:0000259" key="6">
    <source>
        <dbReference type="PROSITE" id="PS50045"/>
    </source>
</evidence>
<organism evidence="8 9">
    <name type="scientific">Litchfieldia luteola</name>
    <dbReference type="NCBI Taxonomy" id="682179"/>
    <lineage>
        <taxon>Bacteria</taxon>
        <taxon>Bacillati</taxon>
        <taxon>Bacillota</taxon>
        <taxon>Bacilli</taxon>
        <taxon>Bacillales</taxon>
        <taxon>Bacillaceae</taxon>
        <taxon>Litchfieldia</taxon>
    </lineage>
</organism>
<dbReference type="PROSITE" id="PS00675">
    <property type="entry name" value="SIGMA54_INTERACT_1"/>
    <property type="match status" value="1"/>
</dbReference>
<dbReference type="Gene3D" id="3.30.450.20">
    <property type="entry name" value="PAS domain"/>
    <property type="match status" value="1"/>
</dbReference>
<dbReference type="PROSITE" id="PS00688">
    <property type="entry name" value="SIGMA54_INTERACT_3"/>
    <property type="match status" value="1"/>
</dbReference>
<dbReference type="InterPro" id="IPR058031">
    <property type="entry name" value="AAA_lid_NorR"/>
</dbReference>
<dbReference type="RefSeq" id="WP_193539302.1">
    <property type="nucleotide sequence ID" value="NZ_JADCLJ010000024.1"/>
</dbReference>
<dbReference type="InterPro" id="IPR025944">
    <property type="entry name" value="Sigma_54_int_dom_CS"/>
</dbReference>
<feature type="domain" description="PAS" evidence="7">
    <location>
        <begin position="8"/>
        <end position="59"/>
    </location>
</feature>
<dbReference type="SUPFAM" id="SSF46689">
    <property type="entry name" value="Homeodomain-like"/>
    <property type="match status" value="1"/>
</dbReference>
<keyword evidence="4" id="KW-0238">DNA-binding</keyword>
<evidence type="ECO:0000256" key="4">
    <source>
        <dbReference type="ARBA" id="ARBA00023125"/>
    </source>
</evidence>
<dbReference type="InterPro" id="IPR027417">
    <property type="entry name" value="P-loop_NTPase"/>
</dbReference>
<gene>
    <name evidence="8" type="ORF">IMZ08_18800</name>
</gene>
<reference evidence="8 9" key="1">
    <citation type="submission" date="2020-10" db="EMBL/GenBank/DDBJ databases">
        <title>Bacillus sp. HD4P25, an endophyte from a halophyte.</title>
        <authorList>
            <person name="Sun J.-Q."/>
        </authorList>
    </citation>
    <scope>NUCLEOTIDE SEQUENCE [LARGE SCALE GENOMIC DNA]</scope>
    <source>
        <strain evidence="8 9">YIM 93174</strain>
    </source>
</reference>
<dbReference type="Gene3D" id="1.10.10.60">
    <property type="entry name" value="Homeodomain-like"/>
    <property type="match status" value="1"/>
</dbReference>
<dbReference type="Pfam" id="PF00989">
    <property type="entry name" value="PAS"/>
    <property type="match status" value="1"/>
</dbReference>
<dbReference type="InterPro" id="IPR002197">
    <property type="entry name" value="HTH_Fis"/>
</dbReference>
<protein>
    <submittedName>
        <fullName evidence="8">Sigma 54-interacting transcriptional regulator</fullName>
    </submittedName>
</protein>
<evidence type="ECO:0000256" key="1">
    <source>
        <dbReference type="ARBA" id="ARBA00022741"/>
    </source>
</evidence>
<dbReference type="Pfam" id="PF25601">
    <property type="entry name" value="AAA_lid_14"/>
    <property type="match status" value="1"/>
</dbReference>
<dbReference type="CDD" id="cd00130">
    <property type="entry name" value="PAS"/>
    <property type="match status" value="1"/>
</dbReference>
<evidence type="ECO:0000256" key="3">
    <source>
        <dbReference type="ARBA" id="ARBA00023015"/>
    </source>
</evidence>
<dbReference type="Gene3D" id="3.40.50.300">
    <property type="entry name" value="P-loop containing nucleotide triphosphate hydrolases"/>
    <property type="match status" value="1"/>
</dbReference>
<keyword evidence="2" id="KW-0067">ATP-binding</keyword>
<keyword evidence="3" id="KW-0805">Transcription regulation</keyword>